<keyword evidence="1" id="KW-0175">Coiled coil</keyword>
<reference evidence="2" key="1">
    <citation type="journal article" date="2021" name="Proc. Natl. Acad. Sci. U.S.A.">
        <title>A Catalog of Tens of Thousands of Viruses from Human Metagenomes Reveals Hidden Associations with Chronic Diseases.</title>
        <authorList>
            <person name="Tisza M.J."/>
            <person name="Buck C.B."/>
        </authorList>
    </citation>
    <scope>NUCLEOTIDE SEQUENCE</scope>
    <source>
        <strain evidence="2">Ctksc2</strain>
    </source>
</reference>
<feature type="coiled-coil region" evidence="1">
    <location>
        <begin position="45"/>
        <end position="72"/>
    </location>
</feature>
<sequence length="86" mass="9735">MTTPATRTPWLWNTKDIRNALNAFRDGKGYGGVITGDPEAMADDIEDLLDHADECRDRIAELKDTISALREENYHLNSTIRMLGEK</sequence>
<name>A0A8S5URU5_9CAUD</name>
<organism evidence="2">
    <name type="scientific">Siphoviridae sp. ctksc2</name>
    <dbReference type="NCBI Taxonomy" id="2825645"/>
    <lineage>
        <taxon>Viruses</taxon>
        <taxon>Duplodnaviria</taxon>
        <taxon>Heunggongvirae</taxon>
        <taxon>Uroviricota</taxon>
        <taxon>Caudoviricetes</taxon>
    </lineage>
</organism>
<dbReference type="EMBL" id="BK016127">
    <property type="protein sequence ID" value="DAF97205.1"/>
    <property type="molecule type" value="Genomic_DNA"/>
</dbReference>
<proteinExistence type="predicted"/>
<evidence type="ECO:0000313" key="2">
    <source>
        <dbReference type="EMBL" id="DAF97205.1"/>
    </source>
</evidence>
<accession>A0A8S5URU5</accession>
<evidence type="ECO:0000256" key="1">
    <source>
        <dbReference type="SAM" id="Coils"/>
    </source>
</evidence>
<protein>
    <submittedName>
        <fullName evidence="2">FOSW, CJUN PROTEIN, COILED COIL DOMAIN</fullName>
    </submittedName>
</protein>